<accession>A0A1R3X818</accession>
<gene>
    <name evidence="1" type="ORF">SAMN05421849_2527</name>
</gene>
<dbReference type="STRING" id="515897.SAMN05421849_2527"/>
<protein>
    <recommendedName>
        <fullName evidence="3">Lipoprotein</fullName>
    </recommendedName>
</protein>
<proteinExistence type="predicted"/>
<name>A0A1R3X818_9RHOB</name>
<evidence type="ECO:0000313" key="2">
    <source>
        <dbReference type="Proteomes" id="UP000192455"/>
    </source>
</evidence>
<dbReference type="AlphaFoldDB" id="A0A1R3X818"/>
<evidence type="ECO:0008006" key="3">
    <source>
        <dbReference type="Google" id="ProtNLM"/>
    </source>
</evidence>
<evidence type="ECO:0000313" key="1">
    <source>
        <dbReference type="EMBL" id="SIT87033.1"/>
    </source>
</evidence>
<reference evidence="1 2" key="1">
    <citation type="submission" date="2017-01" db="EMBL/GenBank/DDBJ databases">
        <authorList>
            <person name="Mah S.A."/>
            <person name="Swanson W.J."/>
            <person name="Moy G.W."/>
            <person name="Vacquier V.D."/>
        </authorList>
    </citation>
    <scope>NUCLEOTIDE SEQUENCE [LARGE SCALE GENOMIC DNA]</scope>
    <source>
        <strain evidence="1 2">DSM 21219</strain>
    </source>
</reference>
<dbReference type="Proteomes" id="UP000192455">
    <property type="component" value="Unassembled WGS sequence"/>
</dbReference>
<sequence length="120" mass="13213">MLPVRSLSVSAAVFALLGSCGTPEYRAERGHCEAEWMLKIPPVYRQETVIRHRSEEQPSGALDCKTHGDTTICTPKMKTVSVPYTAVETVDIRKPRRDAQIESCAARACAAKYGNSKCEV</sequence>
<dbReference type="EMBL" id="FTPS01000003">
    <property type="protein sequence ID" value="SIT87033.1"/>
    <property type="molecule type" value="Genomic_DNA"/>
</dbReference>
<organism evidence="1 2">
    <name type="scientific">Pontibaca methylaminivorans</name>
    <dbReference type="NCBI Taxonomy" id="515897"/>
    <lineage>
        <taxon>Bacteria</taxon>
        <taxon>Pseudomonadati</taxon>
        <taxon>Pseudomonadota</taxon>
        <taxon>Alphaproteobacteria</taxon>
        <taxon>Rhodobacterales</taxon>
        <taxon>Roseobacteraceae</taxon>
        <taxon>Pontibaca</taxon>
    </lineage>
</organism>
<keyword evidence="2" id="KW-1185">Reference proteome</keyword>
<dbReference type="RefSeq" id="WP_076650402.1">
    <property type="nucleotide sequence ID" value="NZ_FTPS01000003.1"/>
</dbReference>
<dbReference type="OrthoDB" id="7865331at2"/>
<dbReference type="PROSITE" id="PS51257">
    <property type="entry name" value="PROKAR_LIPOPROTEIN"/>
    <property type="match status" value="1"/>
</dbReference>